<feature type="compositionally biased region" description="Acidic residues" evidence="2">
    <location>
        <begin position="1"/>
        <end position="10"/>
    </location>
</feature>
<dbReference type="AlphaFoldDB" id="A0AAX4JW72"/>
<dbReference type="GeneID" id="91095290"/>
<organism evidence="4 5">
    <name type="scientific">Kwoniella dendrophila CBS 6074</name>
    <dbReference type="NCBI Taxonomy" id="1295534"/>
    <lineage>
        <taxon>Eukaryota</taxon>
        <taxon>Fungi</taxon>
        <taxon>Dikarya</taxon>
        <taxon>Basidiomycota</taxon>
        <taxon>Agaricomycotina</taxon>
        <taxon>Tremellomycetes</taxon>
        <taxon>Tremellales</taxon>
        <taxon>Cryptococcaceae</taxon>
        <taxon>Kwoniella</taxon>
    </lineage>
</organism>
<feature type="region of interest" description="Disordered" evidence="2">
    <location>
        <begin position="1"/>
        <end position="36"/>
    </location>
</feature>
<dbReference type="InterPro" id="IPR024253">
    <property type="entry name" value="Phosducin_thioredoxin-like_dom"/>
</dbReference>
<dbReference type="GO" id="GO:0005737">
    <property type="term" value="C:cytoplasm"/>
    <property type="evidence" value="ECO:0007669"/>
    <property type="project" value="TreeGrafter"/>
</dbReference>
<name>A0AAX4JW72_9TREE</name>
<gene>
    <name evidence="4" type="ORF">L201_004620</name>
</gene>
<dbReference type="InterPro" id="IPR036249">
    <property type="entry name" value="Thioredoxin-like_sf"/>
</dbReference>
<feature type="region of interest" description="Disordered" evidence="2">
    <location>
        <begin position="253"/>
        <end position="318"/>
    </location>
</feature>
<protein>
    <recommendedName>
        <fullName evidence="3">Phosducin domain-containing protein</fullName>
    </recommendedName>
</protein>
<comment type="similarity">
    <text evidence="1">Belongs to the phosducin family.</text>
</comment>
<feature type="compositionally biased region" description="Acidic residues" evidence="2">
    <location>
        <begin position="135"/>
        <end position="148"/>
    </location>
</feature>
<dbReference type="PANTHER" id="PTHR45809:SF3">
    <property type="entry name" value="VIRAL IAP-ASSOCIATED FACTOR HOMOLOG"/>
    <property type="match status" value="1"/>
</dbReference>
<dbReference type="GO" id="GO:0006457">
    <property type="term" value="P:protein folding"/>
    <property type="evidence" value="ECO:0007669"/>
    <property type="project" value="TreeGrafter"/>
</dbReference>
<reference evidence="4 5" key="1">
    <citation type="submission" date="2024-01" db="EMBL/GenBank/DDBJ databases">
        <title>Comparative genomics of Cryptococcus and Kwoniella reveals pathogenesis evolution and contrasting modes of karyotype evolution via chromosome fusion or intercentromeric recombination.</title>
        <authorList>
            <person name="Coelho M.A."/>
            <person name="David-Palma M."/>
            <person name="Shea T."/>
            <person name="Bowers K."/>
            <person name="McGinley-Smith S."/>
            <person name="Mohammad A.W."/>
            <person name="Gnirke A."/>
            <person name="Yurkov A.M."/>
            <person name="Nowrousian M."/>
            <person name="Sun S."/>
            <person name="Cuomo C.A."/>
            <person name="Heitman J."/>
        </authorList>
    </citation>
    <scope>NUCLEOTIDE SEQUENCE [LARGE SCALE GENOMIC DNA]</scope>
    <source>
        <strain evidence="4 5">CBS 6074</strain>
    </source>
</reference>
<dbReference type="RefSeq" id="XP_066076458.1">
    <property type="nucleotide sequence ID" value="XM_066220361.1"/>
</dbReference>
<dbReference type="PANTHER" id="PTHR45809">
    <property type="entry name" value="VIRAL IAP-ASSOCIATED FACTOR HOMOLOG"/>
    <property type="match status" value="1"/>
</dbReference>
<dbReference type="EMBL" id="CP144103">
    <property type="protein sequence ID" value="WWC89695.1"/>
    <property type="molecule type" value="Genomic_DNA"/>
</dbReference>
<evidence type="ECO:0000313" key="4">
    <source>
        <dbReference type="EMBL" id="WWC89695.1"/>
    </source>
</evidence>
<sequence>MVNPNEDTEFNDALRAHGILPPKPPSRSPSPDIPNITHEDAIRTLAITADTDQLVSLLENENLDSDDEKIFEDYRKKRLNQLKIREKKSRFGTMEPLSREDFVKQVTEASKISYDQNGNPLPPPPPRKNTKNAYDSDDDDLNEGEEEAQAGSSGLQGTGVVVFLYKDSVPLSQHLRPLLHQLAAAHPQTKFLSIPAGLCIPNYPDKNVPTLLIYRNGDISGNVIAGMGLKGMKTTVRDLEGLLLYYKAIENPSPSLRSQQNNNDDSDIDDDFDDKVGGVNSRSTNIRNGGVGLGTNRGRNDDDDNDHNNDDDDSDFDL</sequence>
<dbReference type="Gene3D" id="3.40.30.10">
    <property type="entry name" value="Glutaredoxin"/>
    <property type="match status" value="1"/>
</dbReference>
<dbReference type="SUPFAM" id="SSF52833">
    <property type="entry name" value="Thioredoxin-like"/>
    <property type="match status" value="1"/>
</dbReference>
<dbReference type="CDD" id="cd02988">
    <property type="entry name" value="Phd_like_VIAF"/>
    <property type="match status" value="1"/>
</dbReference>
<accession>A0AAX4JW72</accession>
<evidence type="ECO:0000256" key="2">
    <source>
        <dbReference type="SAM" id="MobiDB-lite"/>
    </source>
</evidence>
<dbReference type="Proteomes" id="UP001355207">
    <property type="component" value="Chromosome 6"/>
</dbReference>
<proteinExistence type="inferred from homology"/>
<feature type="compositionally biased region" description="Pro residues" evidence="2">
    <location>
        <begin position="21"/>
        <end position="32"/>
    </location>
</feature>
<feature type="region of interest" description="Disordered" evidence="2">
    <location>
        <begin position="111"/>
        <end position="153"/>
    </location>
</feature>
<feature type="compositionally biased region" description="Acidic residues" evidence="2">
    <location>
        <begin position="301"/>
        <end position="318"/>
    </location>
</feature>
<feature type="compositionally biased region" description="Acidic residues" evidence="2">
    <location>
        <begin position="264"/>
        <end position="273"/>
    </location>
</feature>
<evidence type="ECO:0000313" key="5">
    <source>
        <dbReference type="Proteomes" id="UP001355207"/>
    </source>
</evidence>
<keyword evidence="5" id="KW-1185">Reference proteome</keyword>
<dbReference type="InterPro" id="IPR051498">
    <property type="entry name" value="Phosducin-like_chap/apop_reg"/>
</dbReference>
<dbReference type="Pfam" id="PF02114">
    <property type="entry name" value="Phosducin"/>
    <property type="match status" value="1"/>
</dbReference>
<feature type="domain" description="Phosducin" evidence="3">
    <location>
        <begin position="156"/>
        <end position="248"/>
    </location>
</feature>
<evidence type="ECO:0000259" key="3">
    <source>
        <dbReference type="Pfam" id="PF02114"/>
    </source>
</evidence>
<evidence type="ECO:0000256" key="1">
    <source>
        <dbReference type="ARBA" id="ARBA00009686"/>
    </source>
</evidence>